<keyword evidence="2" id="KW-0378">Hydrolase</keyword>
<comment type="caution">
    <text evidence="5">The sequence shown here is derived from an EMBL/GenBank/DDBJ whole genome shotgun (WGS) entry which is preliminary data.</text>
</comment>
<reference evidence="5 6" key="2">
    <citation type="submission" date="2015-05" db="EMBL/GenBank/DDBJ databases">
        <authorList>
            <person name="Morales-Cruz A."/>
            <person name="Amrine K.C."/>
            <person name="Cantu D."/>
        </authorList>
    </citation>
    <scope>NUCLEOTIDE SEQUENCE [LARGE SCALE GENOMIC DNA]</scope>
    <source>
        <strain evidence="5">UCRPC4</strain>
    </source>
</reference>
<name>A0A0G2GG87_PHACM</name>
<keyword evidence="6" id="KW-1185">Reference proteome</keyword>
<dbReference type="PANTHER" id="PTHR43248:SF25">
    <property type="entry name" value="AB HYDROLASE-1 DOMAIN-CONTAINING PROTEIN-RELATED"/>
    <property type="match status" value="1"/>
</dbReference>
<dbReference type="PANTHER" id="PTHR43248">
    <property type="entry name" value="2-SUCCINYL-6-HYDROXY-2,4-CYCLOHEXADIENE-1-CARBOXYLATE SYNTHASE"/>
    <property type="match status" value="1"/>
</dbReference>
<evidence type="ECO:0000259" key="3">
    <source>
        <dbReference type="Pfam" id="PF00561"/>
    </source>
</evidence>
<accession>A0A0G2GG87</accession>
<dbReference type="Gene3D" id="3.40.50.1820">
    <property type="entry name" value="alpha/beta hydrolase"/>
    <property type="match status" value="1"/>
</dbReference>
<evidence type="ECO:0000313" key="5">
    <source>
        <dbReference type="EMBL" id="KKY22643.1"/>
    </source>
</evidence>
<evidence type="ECO:0000313" key="6">
    <source>
        <dbReference type="Proteomes" id="UP000053317"/>
    </source>
</evidence>
<gene>
    <name evidence="5" type="ORF">UCRPC4_g03261</name>
</gene>
<dbReference type="Pfam" id="PF08386">
    <property type="entry name" value="Abhydrolase_4"/>
    <property type="match status" value="1"/>
</dbReference>
<comment type="similarity">
    <text evidence="1">Belongs to the peptidase S33 family.</text>
</comment>
<evidence type="ECO:0000256" key="2">
    <source>
        <dbReference type="ARBA" id="ARBA00022801"/>
    </source>
</evidence>
<dbReference type="EMBL" id="LCWF01000075">
    <property type="protein sequence ID" value="KKY22643.1"/>
    <property type="molecule type" value="Genomic_DNA"/>
</dbReference>
<proteinExistence type="inferred from homology"/>
<dbReference type="InterPro" id="IPR051601">
    <property type="entry name" value="Serine_prot/Carboxylest_S33"/>
</dbReference>
<sequence length="674" mass="74871">MAVEVVAQEKGQAWSPPSHPDRKTISRSTWTKALAIALLALIWLLRCFTSTPISISDIPALHQDDLPVPTISKPFRWRDIKPSQEIEYHDCFDGLQCTRLEVPLDYRRKDGKGQKVAIAMIRRPAKVPVTDKRYGGAIVIEPGGPGGSGVGLQMWLGPEIQYVVDSSADPTQTSVDLQDKYFDVIGFDPRGVNNTTPAVSCFPDAYSAQTWQVETQAEGILGSSNHSLHNNWRRARALAEGCSDRLLELEDGEAIGEHINTVPVVEDIVQMIERHGEWREKQAAKEHQTYAKINGQEAADAMLERTKWKKGEENLLYWGFSYGTVIGATFAAMHPDRIERMVLDGVCDADDYYHGTWFSNLWDTDKILARFFEYCSEAGPTKCPFYYPGGPHEIQQAYERLMNDIHDDPLSVPGTNTRGPYLVTWSDLKVLLSPGLYQPLHLLPIVADLFNDIARSNGSKYADYKESKRKPVCRTEECELNGPFSQECNVAADASSAILCSDSPGLGQVNEEEFSIYWSALKDQCAAIGDSWAHTRLGCVGWNAKAKWNLEKPVSGQPAHPLLFIGNTLDTVTPIRNARKMALQFPGSVVLEQKAEGHCSFTAPSICTANHVKKYFQTGVLPQEDGKPGAVCETDMKPLLDSWPPETASAEGLDILRQASKKFAEMSPQIHFAL</sequence>
<evidence type="ECO:0008006" key="7">
    <source>
        <dbReference type="Google" id="ProtNLM"/>
    </source>
</evidence>
<protein>
    <recommendedName>
        <fullName evidence="7">Proteinase</fullName>
    </recommendedName>
</protein>
<dbReference type="Pfam" id="PF00561">
    <property type="entry name" value="Abhydrolase_1"/>
    <property type="match status" value="1"/>
</dbReference>
<evidence type="ECO:0000256" key="1">
    <source>
        <dbReference type="ARBA" id="ARBA00010088"/>
    </source>
</evidence>
<dbReference type="GO" id="GO:0016787">
    <property type="term" value="F:hydrolase activity"/>
    <property type="evidence" value="ECO:0007669"/>
    <property type="project" value="UniProtKB-KW"/>
</dbReference>
<organism evidence="5 6">
    <name type="scientific">Phaeomoniella chlamydospora</name>
    <name type="common">Phaeoacremonium chlamydosporum</name>
    <dbReference type="NCBI Taxonomy" id="158046"/>
    <lineage>
        <taxon>Eukaryota</taxon>
        <taxon>Fungi</taxon>
        <taxon>Dikarya</taxon>
        <taxon>Ascomycota</taxon>
        <taxon>Pezizomycotina</taxon>
        <taxon>Eurotiomycetes</taxon>
        <taxon>Chaetothyriomycetidae</taxon>
        <taxon>Phaeomoniellales</taxon>
        <taxon>Phaeomoniellaceae</taxon>
        <taxon>Phaeomoniella</taxon>
    </lineage>
</organism>
<dbReference type="InterPro" id="IPR029058">
    <property type="entry name" value="AB_hydrolase_fold"/>
</dbReference>
<reference evidence="5 6" key="1">
    <citation type="submission" date="2015-05" db="EMBL/GenBank/DDBJ databases">
        <title>Distinctive expansion of gene families associated with plant cell wall degradation and secondary metabolism in the genomes of grapevine trunk pathogens.</title>
        <authorList>
            <person name="Lawrence D.P."/>
            <person name="Travadon R."/>
            <person name="Rolshausen P.E."/>
            <person name="Baumgartner K."/>
        </authorList>
    </citation>
    <scope>NUCLEOTIDE SEQUENCE [LARGE SCALE GENOMIC DNA]</scope>
    <source>
        <strain evidence="5">UCRPC4</strain>
    </source>
</reference>
<dbReference type="AlphaFoldDB" id="A0A0G2GG87"/>
<dbReference type="SUPFAM" id="SSF53474">
    <property type="entry name" value="alpha/beta-Hydrolases"/>
    <property type="match status" value="1"/>
</dbReference>
<dbReference type="Proteomes" id="UP000053317">
    <property type="component" value="Unassembled WGS sequence"/>
</dbReference>
<feature type="domain" description="Peptidase S33 tripeptidyl aminopeptidase-like C-terminal" evidence="4">
    <location>
        <begin position="528"/>
        <end position="626"/>
    </location>
</feature>
<dbReference type="InterPro" id="IPR013595">
    <property type="entry name" value="Pept_S33_TAP-like_C"/>
</dbReference>
<dbReference type="OrthoDB" id="425534at2759"/>
<feature type="domain" description="AB hydrolase-1" evidence="3">
    <location>
        <begin position="137"/>
        <end position="364"/>
    </location>
</feature>
<evidence type="ECO:0000259" key="4">
    <source>
        <dbReference type="Pfam" id="PF08386"/>
    </source>
</evidence>
<dbReference type="InterPro" id="IPR000073">
    <property type="entry name" value="AB_hydrolase_1"/>
</dbReference>